<organism evidence="1 2">
    <name type="scientific">Agathobacter rectalis</name>
    <dbReference type="NCBI Taxonomy" id="39491"/>
    <lineage>
        <taxon>Bacteria</taxon>
        <taxon>Bacillati</taxon>
        <taxon>Bacillota</taxon>
        <taxon>Clostridia</taxon>
        <taxon>Lachnospirales</taxon>
        <taxon>Lachnospiraceae</taxon>
        <taxon>Agathobacter</taxon>
    </lineage>
</organism>
<evidence type="ECO:0000313" key="2">
    <source>
        <dbReference type="Proteomes" id="UP000283765"/>
    </source>
</evidence>
<gene>
    <name evidence="1" type="ORF">DWW89_06405</name>
</gene>
<comment type="caution">
    <text evidence="1">The sequence shown here is derived from an EMBL/GenBank/DDBJ whole genome shotgun (WGS) entry which is preliminary data.</text>
</comment>
<reference evidence="1 2" key="1">
    <citation type="submission" date="2018-08" db="EMBL/GenBank/DDBJ databases">
        <title>A genome reference for cultivated species of the human gut microbiota.</title>
        <authorList>
            <person name="Zou Y."/>
            <person name="Xue W."/>
            <person name="Luo G."/>
        </authorList>
    </citation>
    <scope>NUCLEOTIDE SEQUENCE [LARGE SCALE GENOMIC DNA]</scope>
    <source>
        <strain evidence="1 2">AF17-27</strain>
    </source>
</reference>
<sequence length="99" mass="11522">MRIFKNVDEKLKEIGFVKIEENKYGVRYERKNSKYNFTQSVDILHKASGRHILQSYDKDLIDEKKIGNTCVGLTGYEMKLFLKKMKKLGLYSKNAGIKG</sequence>
<dbReference type="RefSeq" id="WP_117993431.1">
    <property type="nucleotide sequence ID" value="NZ_QRXR01000008.1"/>
</dbReference>
<protein>
    <submittedName>
        <fullName evidence="1">Uncharacterized protein</fullName>
    </submittedName>
</protein>
<evidence type="ECO:0000313" key="1">
    <source>
        <dbReference type="EMBL" id="RGU26071.1"/>
    </source>
</evidence>
<accession>A0A412RQQ2</accession>
<proteinExistence type="predicted"/>
<dbReference type="Proteomes" id="UP000283765">
    <property type="component" value="Unassembled WGS sequence"/>
</dbReference>
<name>A0A412RQQ2_9FIRM</name>
<dbReference type="AlphaFoldDB" id="A0A412RQQ2"/>
<dbReference type="EMBL" id="QRXR01000008">
    <property type="protein sequence ID" value="RGU26071.1"/>
    <property type="molecule type" value="Genomic_DNA"/>
</dbReference>